<name>A0ABQ3IHK6_9GAMM</name>
<organism evidence="3 4">
    <name type="scientific">Thalassotalea profundi</name>
    <dbReference type="NCBI Taxonomy" id="2036687"/>
    <lineage>
        <taxon>Bacteria</taxon>
        <taxon>Pseudomonadati</taxon>
        <taxon>Pseudomonadota</taxon>
        <taxon>Gammaproteobacteria</taxon>
        <taxon>Alteromonadales</taxon>
        <taxon>Colwelliaceae</taxon>
        <taxon>Thalassotalea</taxon>
    </lineage>
</organism>
<comment type="caution">
    <text evidence="3">The sequence shown here is derived from an EMBL/GenBank/DDBJ whole genome shotgun (WGS) entry which is preliminary data.</text>
</comment>
<gene>
    <name evidence="3" type="ORF">GCM10011501_10900</name>
</gene>
<dbReference type="Gene3D" id="1.10.10.60">
    <property type="entry name" value="Homeodomain-like"/>
    <property type="match status" value="1"/>
</dbReference>
<dbReference type="Pfam" id="PF01527">
    <property type="entry name" value="HTH_Tnp_1"/>
    <property type="match status" value="1"/>
</dbReference>
<proteinExistence type="inferred from homology"/>
<sequence>MSKGKRYTQEFKIEAVKQITERGYSVAEVSERLDICTKTLYHWRSQLSDKPKPVKSSDEQLRIAKLEAELKRVTEERDILKKAARYFACNPE</sequence>
<evidence type="ECO:0000313" key="4">
    <source>
        <dbReference type="Proteomes" id="UP000626370"/>
    </source>
</evidence>
<dbReference type="InterPro" id="IPR002514">
    <property type="entry name" value="Transposase_8"/>
</dbReference>
<evidence type="ECO:0008006" key="5">
    <source>
        <dbReference type="Google" id="ProtNLM"/>
    </source>
</evidence>
<dbReference type="EMBL" id="BNAH01000003">
    <property type="protein sequence ID" value="GHE84009.1"/>
    <property type="molecule type" value="Genomic_DNA"/>
</dbReference>
<keyword evidence="2" id="KW-0175">Coiled coil</keyword>
<evidence type="ECO:0000256" key="1">
    <source>
        <dbReference type="ARBA" id="ARBA00009964"/>
    </source>
</evidence>
<dbReference type="InterPro" id="IPR009057">
    <property type="entry name" value="Homeodomain-like_sf"/>
</dbReference>
<protein>
    <recommendedName>
        <fullName evidence="5">Transposase</fullName>
    </recommendedName>
</protein>
<comment type="similarity">
    <text evidence="1">Belongs to the transposase 8 family.</text>
</comment>
<keyword evidence="4" id="KW-1185">Reference proteome</keyword>
<dbReference type="Proteomes" id="UP000626370">
    <property type="component" value="Unassembled WGS sequence"/>
</dbReference>
<accession>A0ABQ3IHK6</accession>
<dbReference type="PANTHER" id="PTHR33215:SF13">
    <property type="entry name" value="PROTEIN DISTAL ANTENNA"/>
    <property type="match status" value="1"/>
</dbReference>
<dbReference type="PANTHER" id="PTHR33215">
    <property type="entry name" value="PROTEIN DISTAL ANTENNA"/>
    <property type="match status" value="1"/>
</dbReference>
<dbReference type="InterPro" id="IPR051839">
    <property type="entry name" value="RD_transcriptional_regulator"/>
</dbReference>
<evidence type="ECO:0000256" key="2">
    <source>
        <dbReference type="SAM" id="Coils"/>
    </source>
</evidence>
<dbReference type="SUPFAM" id="SSF46689">
    <property type="entry name" value="Homeodomain-like"/>
    <property type="match status" value="1"/>
</dbReference>
<reference evidence="4" key="1">
    <citation type="journal article" date="2019" name="Int. J. Syst. Evol. Microbiol.">
        <title>The Global Catalogue of Microorganisms (GCM) 10K type strain sequencing project: providing services to taxonomists for standard genome sequencing and annotation.</title>
        <authorList>
            <consortium name="The Broad Institute Genomics Platform"/>
            <consortium name="The Broad Institute Genome Sequencing Center for Infectious Disease"/>
            <person name="Wu L."/>
            <person name="Ma J."/>
        </authorList>
    </citation>
    <scope>NUCLEOTIDE SEQUENCE [LARGE SCALE GENOMIC DNA]</scope>
    <source>
        <strain evidence="4">CGMCC 1.15922</strain>
    </source>
</reference>
<evidence type="ECO:0000313" key="3">
    <source>
        <dbReference type="EMBL" id="GHE84009.1"/>
    </source>
</evidence>
<feature type="coiled-coil region" evidence="2">
    <location>
        <begin position="56"/>
        <end position="83"/>
    </location>
</feature>